<comment type="caution">
    <text evidence="2">The sequence shown here is derived from an EMBL/GenBank/DDBJ whole genome shotgun (WGS) entry which is preliminary data.</text>
</comment>
<protein>
    <submittedName>
        <fullName evidence="2">Uncharacterized protein</fullName>
    </submittedName>
</protein>
<feature type="compositionally biased region" description="Basic and acidic residues" evidence="1">
    <location>
        <begin position="94"/>
        <end position="103"/>
    </location>
</feature>
<feature type="compositionally biased region" description="Low complexity" evidence="1">
    <location>
        <begin position="63"/>
        <end position="74"/>
    </location>
</feature>
<proteinExistence type="predicted"/>
<organism evidence="2 3">
    <name type="scientific">Penicillium hetheringtonii</name>
    <dbReference type="NCBI Taxonomy" id="911720"/>
    <lineage>
        <taxon>Eukaryota</taxon>
        <taxon>Fungi</taxon>
        <taxon>Dikarya</taxon>
        <taxon>Ascomycota</taxon>
        <taxon>Pezizomycotina</taxon>
        <taxon>Eurotiomycetes</taxon>
        <taxon>Eurotiomycetidae</taxon>
        <taxon>Eurotiales</taxon>
        <taxon>Aspergillaceae</taxon>
        <taxon>Penicillium</taxon>
    </lineage>
</organism>
<keyword evidence="3" id="KW-1185">Reference proteome</keyword>
<evidence type="ECO:0000313" key="3">
    <source>
        <dbReference type="Proteomes" id="UP001216150"/>
    </source>
</evidence>
<evidence type="ECO:0000313" key="2">
    <source>
        <dbReference type="EMBL" id="KAJ5591343.1"/>
    </source>
</evidence>
<gene>
    <name evidence="2" type="ORF">N7450_005315</name>
</gene>
<feature type="region of interest" description="Disordered" evidence="1">
    <location>
        <begin position="1"/>
        <end position="103"/>
    </location>
</feature>
<accession>A0AAD6GV79</accession>
<dbReference type="Proteomes" id="UP001216150">
    <property type="component" value="Unassembled WGS sequence"/>
</dbReference>
<dbReference type="EMBL" id="JAQJAC010000003">
    <property type="protein sequence ID" value="KAJ5591343.1"/>
    <property type="molecule type" value="Genomic_DNA"/>
</dbReference>
<dbReference type="AlphaFoldDB" id="A0AAD6GV79"/>
<name>A0AAD6GV79_9EURO</name>
<evidence type="ECO:0000256" key="1">
    <source>
        <dbReference type="SAM" id="MobiDB-lite"/>
    </source>
</evidence>
<feature type="compositionally biased region" description="Basic residues" evidence="1">
    <location>
        <begin position="81"/>
        <end position="93"/>
    </location>
</feature>
<feature type="compositionally biased region" description="Polar residues" evidence="1">
    <location>
        <begin position="21"/>
        <end position="53"/>
    </location>
</feature>
<sequence length="103" mass="11440">MSIKRALSKAIKGHLGDDDSSGTGIRSTLSPKPRTSTSRDSMSPTSPRRSILSNFLRERDYVSSSDDFSDDSSSGALSKNQQKRLARQHRRSEKSRLSERAIL</sequence>
<reference evidence="2 3" key="1">
    <citation type="journal article" date="2023" name="IMA Fungus">
        <title>Comparative genomic study of the Penicillium genus elucidates a diverse pangenome and 15 lateral gene transfer events.</title>
        <authorList>
            <person name="Petersen C."/>
            <person name="Sorensen T."/>
            <person name="Nielsen M.R."/>
            <person name="Sondergaard T.E."/>
            <person name="Sorensen J.L."/>
            <person name="Fitzpatrick D.A."/>
            <person name="Frisvad J.C."/>
            <person name="Nielsen K.L."/>
        </authorList>
    </citation>
    <scope>NUCLEOTIDE SEQUENCE [LARGE SCALE GENOMIC DNA]</scope>
    <source>
        <strain evidence="2 3">IBT 29057</strain>
    </source>
</reference>